<reference evidence="1 2" key="1">
    <citation type="submission" date="2021-06" db="EMBL/GenBank/DDBJ databases">
        <title>Caerostris extrusa draft genome.</title>
        <authorList>
            <person name="Kono N."/>
            <person name="Arakawa K."/>
        </authorList>
    </citation>
    <scope>NUCLEOTIDE SEQUENCE [LARGE SCALE GENOMIC DNA]</scope>
</reference>
<protein>
    <submittedName>
        <fullName evidence="1">Uncharacterized protein</fullName>
    </submittedName>
</protein>
<evidence type="ECO:0000313" key="1">
    <source>
        <dbReference type="EMBL" id="GIY96047.1"/>
    </source>
</evidence>
<keyword evidence="2" id="KW-1185">Reference proteome</keyword>
<name>A0AAV4XN43_CAEEX</name>
<organism evidence="1 2">
    <name type="scientific">Caerostris extrusa</name>
    <name type="common">Bark spider</name>
    <name type="synonym">Caerostris bankana</name>
    <dbReference type="NCBI Taxonomy" id="172846"/>
    <lineage>
        <taxon>Eukaryota</taxon>
        <taxon>Metazoa</taxon>
        <taxon>Ecdysozoa</taxon>
        <taxon>Arthropoda</taxon>
        <taxon>Chelicerata</taxon>
        <taxon>Arachnida</taxon>
        <taxon>Araneae</taxon>
        <taxon>Araneomorphae</taxon>
        <taxon>Entelegynae</taxon>
        <taxon>Araneoidea</taxon>
        <taxon>Araneidae</taxon>
        <taxon>Caerostris</taxon>
    </lineage>
</organism>
<proteinExistence type="predicted"/>
<dbReference type="EMBL" id="BPLR01017995">
    <property type="protein sequence ID" value="GIY96047.1"/>
    <property type="molecule type" value="Genomic_DNA"/>
</dbReference>
<dbReference type="AlphaFoldDB" id="A0AAV4XN43"/>
<evidence type="ECO:0000313" key="2">
    <source>
        <dbReference type="Proteomes" id="UP001054945"/>
    </source>
</evidence>
<comment type="caution">
    <text evidence="1">The sequence shown here is derived from an EMBL/GenBank/DDBJ whole genome shotgun (WGS) entry which is preliminary data.</text>
</comment>
<dbReference type="Proteomes" id="UP001054945">
    <property type="component" value="Unassembled WGS sequence"/>
</dbReference>
<accession>A0AAV4XN43</accession>
<sequence length="100" mass="11085">MLQGVTPIQALTPVATPGIQHNNDNNLLNLGDNSNDTFKKVLYILNEFITMFNSLGVLIHGTHLSPNSIPSIPNYSLYRNDGNQTCRPHGVTAMFIKNNY</sequence>
<gene>
    <name evidence="1" type="ORF">CEXT_28151</name>
</gene>